<accession>A0A4Z2EZ24</accession>
<dbReference type="AlphaFoldDB" id="A0A4Z2EZ24"/>
<evidence type="ECO:0000313" key="2">
    <source>
        <dbReference type="Proteomes" id="UP000314294"/>
    </source>
</evidence>
<protein>
    <submittedName>
        <fullName evidence="1">Uncharacterized protein</fullName>
    </submittedName>
</protein>
<organism evidence="1 2">
    <name type="scientific">Liparis tanakae</name>
    <name type="common">Tanaka's snailfish</name>
    <dbReference type="NCBI Taxonomy" id="230148"/>
    <lineage>
        <taxon>Eukaryota</taxon>
        <taxon>Metazoa</taxon>
        <taxon>Chordata</taxon>
        <taxon>Craniata</taxon>
        <taxon>Vertebrata</taxon>
        <taxon>Euteleostomi</taxon>
        <taxon>Actinopterygii</taxon>
        <taxon>Neopterygii</taxon>
        <taxon>Teleostei</taxon>
        <taxon>Neoteleostei</taxon>
        <taxon>Acanthomorphata</taxon>
        <taxon>Eupercaria</taxon>
        <taxon>Perciformes</taxon>
        <taxon>Cottioidei</taxon>
        <taxon>Cottales</taxon>
        <taxon>Liparidae</taxon>
        <taxon>Liparis</taxon>
    </lineage>
</organism>
<comment type="caution">
    <text evidence="1">The sequence shown here is derived from an EMBL/GenBank/DDBJ whole genome shotgun (WGS) entry which is preliminary data.</text>
</comment>
<dbReference type="EMBL" id="SRLO01002059">
    <property type="protein sequence ID" value="TNN34023.1"/>
    <property type="molecule type" value="Genomic_DNA"/>
</dbReference>
<dbReference type="Proteomes" id="UP000314294">
    <property type="component" value="Unassembled WGS sequence"/>
</dbReference>
<proteinExistence type="predicted"/>
<sequence length="73" mass="8428">MERMWNSETVTGYGNPLRMILLTMLPPELTVYQPTHRNTIRNPSLTGGRSAAAIFQRGVTRRRRGDFQRVHDT</sequence>
<gene>
    <name evidence="1" type="ORF">EYF80_055811</name>
</gene>
<keyword evidence="2" id="KW-1185">Reference proteome</keyword>
<reference evidence="1 2" key="1">
    <citation type="submission" date="2019-03" db="EMBL/GenBank/DDBJ databases">
        <title>First draft genome of Liparis tanakae, snailfish: a comprehensive survey of snailfish specific genes.</title>
        <authorList>
            <person name="Kim W."/>
            <person name="Song I."/>
            <person name="Jeong J.-H."/>
            <person name="Kim D."/>
            <person name="Kim S."/>
            <person name="Ryu S."/>
            <person name="Song J.Y."/>
            <person name="Lee S.K."/>
        </authorList>
    </citation>
    <scope>NUCLEOTIDE SEQUENCE [LARGE SCALE GENOMIC DNA]</scope>
    <source>
        <tissue evidence="1">Muscle</tissue>
    </source>
</reference>
<name>A0A4Z2EZ24_9TELE</name>
<evidence type="ECO:0000313" key="1">
    <source>
        <dbReference type="EMBL" id="TNN34023.1"/>
    </source>
</evidence>